<sequence length="125" mass="13422">MLGGVVEICKLNYFAWCNHPGAKCVSCRDPSPPHKNTDRSKRDRSSSYVIKMAQAYSQVAENPSAQLHSKDPALSGSRREGLKGTEPWAAIAGLLWQLPLSARGSEGETSGPVIVDLGVMESGPQ</sequence>
<feature type="region of interest" description="Disordered" evidence="1">
    <location>
        <begin position="59"/>
        <end position="82"/>
    </location>
</feature>
<proteinExistence type="predicted"/>
<dbReference type="EMBL" id="BMAW01129302">
    <property type="protein sequence ID" value="GFU29856.1"/>
    <property type="molecule type" value="Genomic_DNA"/>
</dbReference>
<evidence type="ECO:0000256" key="1">
    <source>
        <dbReference type="SAM" id="MobiDB-lite"/>
    </source>
</evidence>
<evidence type="ECO:0000313" key="3">
    <source>
        <dbReference type="Proteomes" id="UP000887013"/>
    </source>
</evidence>
<gene>
    <name evidence="2" type="ORF">NPIL_300471</name>
</gene>
<reference evidence="2" key="1">
    <citation type="submission" date="2020-08" db="EMBL/GenBank/DDBJ databases">
        <title>Multicomponent nature underlies the extraordinary mechanical properties of spider dragline silk.</title>
        <authorList>
            <person name="Kono N."/>
            <person name="Nakamura H."/>
            <person name="Mori M."/>
            <person name="Yoshida Y."/>
            <person name="Ohtoshi R."/>
            <person name="Malay A.D."/>
            <person name="Moran D.A.P."/>
            <person name="Tomita M."/>
            <person name="Numata K."/>
            <person name="Arakawa K."/>
        </authorList>
    </citation>
    <scope>NUCLEOTIDE SEQUENCE</scope>
</reference>
<name>A0A8X6QPA0_NEPPI</name>
<organism evidence="2 3">
    <name type="scientific">Nephila pilipes</name>
    <name type="common">Giant wood spider</name>
    <name type="synonym">Nephila maculata</name>
    <dbReference type="NCBI Taxonomy" id="299642"/>
    <lineage>
        <taxon>Eukaryota</taxon>
        <taxon>Metazoa</taxon>
        <taxon>Ecdysozoa</taxon>
        <taxon>Arthropoda</taxon>
        <taxon>Chelicerata</taxon>
        <taxon>Arachnida</taxon>
        <taxon>Araneae</taxon>
        <taxon>Araneomorphae</taxon>
        <taxon>Entelegynae</taxon>
        <taxon>Araneoidea</taxon>
        <taxon>Nephilidae</taxon>
        <taxon>Nephila</taxon>
    </lineage>
</organism>
<dbReference type="OrthoDB" id="10478181at2759"/>
<dbReference type="Proteomes" id="UP000887013">
    <property type="component" value="Unassembled WGS sequence"/>
</dbReference>
<feature type="region of interest" description="Disordered" evidence="1">
    <location>
        <begin position="27"/>
        <end position="46"/>
    </location>
</feature>
<evidence type="ECO:0000313" key="2">
    <source>
        <dbReference type="EMBL" id="GFU29856.1"/>
    </source>
</evidence>
<feature type="compositionally biased region" description="Basic and acidic residues" evidence="1">
    <location>
        <begin position="31"/>
        <end position="45"/>
    </location>
</feature>
<keyword evidence="3" id="KW-1185">Reference proteome</keyword>
<comment type="caution">
    <text evidence="2">The sequence shown here is derived from an EMBL/GenBank/DDBJ whole genome shotgun (WGS) entry which is preliminary data.</text>
</comment>
<accession>A0A8X6QPA0</accession>
<dbReference type="AlphaFoldDB" id="A0A8X6QPA0"/>
<protein>
    <submittedName>
        <fullName evidence="2">Uncharacterized protein</fullName>
    </submittedName>
</protein>